<dbReference type="Proteomes" id="UP001153269">
    <property type="component" value="Unassembled WGS sequence"/>
</dbReference>
<keyword evidence="3" id="KW-1185">Reference proteome</keyword>
<dbReference type="AlphaFoldDB" id="A0A9N7TIC9"/>
<name>A0A9N7TIC9_PLEPL</name>
<organism evidence="2 3">
    <name type="scientific">Pleuronectes platessa</name>
    <name type="common">European plaice</name>
    <dbReference type="NCBI Taxonomy" id="8262"/>
    <lineage>
        <taxon>Eukaryota</taxon>
        <taxon>Metazoa</taxon>
        <taxon>Chordata</taxon>
        <taxon>Craniata</taxon>
        <taxon>Vertebrata</taxon>
        <taxon>Euteleostomi</taxon>
        <taxon>Actinopterygii</taxon>
        <taxon>Neopterygii</taxon>
        <taxon>Teleostei</taxon>
        <taxon>Neoteleostei</taxon>
        <taxon>Acanthomorphata</taxon>
        <taxon>Carangaria</taxon>
        <taxon>Pleuronectiformes</taxon>
        <taxon>Pleuronectoidei</taxon>
        <taxon>Pleuronectidae</taxon>
        <taxon>Pleuronectes</taxon>
    </lineage>
</organism>
<protein>
    <submittedName>
        <fullName evidence="2">Uncharacterized protein</fullName>
    </submittedName>
</protein>
<feature type="compositionally biased region" description="Low complexity" evidence="1">
    <location>
        <begin position="130"/>
        <end position="147"/>
    </location>
</feature>
<feature type="compositionally biased region" description="Basic and acidic residues" evidence="1">
    <location>
        <begin position="30"/>
        <end position="79"/>
    </location>
</feature>
<proteinExistence type="predicted"/>
<comment type="caution">
    <text evidence="2">The sequence shown here is derived from an EMBL/GenBank/DDBJ whole genome shotgun (WGS) entry which is preliminary data.</text>
</comment>
<evidence type="ECO:0000313" key="3">
    <source>
        <dbReference type="Proteomes" id="UP001153269"/>
    </source>
</evidence>
<evidence type="ECO:0000313" key="2">
    <source>
        <dbReference type="EMBL" id="CAB1412538.1"/>
    </source>
</evidence>
<dbReference type="EMBL" id="CADEAL010000005">
    <property type="protein sequence ID" value="CAB1412538.1"/>
    <property type="molecule type" value="Genomic_DNA"/>
</dbReference>
<evidence type="ECO:0000256" key="1">
    <source>
        <dbReference type="SAM" id="MobiDB-lite"/>
    </source>
</evidence>
<sequence length="195" mass="21991">MRTEIKDECVIQKKKELTREQAAPLQSRDLSLRKPGLRETWTDRVEGEKKQQQQQHRGSETVKEISHRRESETNKKSHLDLVSFPYPHARSPCADRCPAGPVRRAVQNAGKSTAPPIGRGLVRSPPYTGAPSSSRSLSSRPRAISLAHTSRSHLNRAKVTDPDAQLCHALNSTEYENSSKKKPHSARPFYLQKLR</sequence>
<reference evidence="2" key="1">
    <citation type="submission" date="2020-03" db="EMBL/GenBank/DDBJ databases">
        <authorList>
            <person name="Weist P."/>
        </authorList>
    </citation>
    <scope>NUCLEOTIDE SEQUENCE</scope>
</reference>
<gene>
    <name evidence="2" type="ORF">PLEPLA_LOCUS230</name>
</gene>
<accession>A0A9N7TIC9</accession>
<feature type="region of interest" description="Disordered" evidence="1">
    <location>
        <begin position="18"/>
        <end position="82"/>
    </location>
</feature>
<feature type="region of interest" description="Disordered" evidence="1">
    <location>
        <begin position="104"/>
        <end position="195"/>
    </location>
</feature>